<gene>
    <name evidence="2" type="ORF">Tci_058621</name>
</gene>
<dbReference type="AlphaFoldDB" id="A0A6L2NKA7"/>
<feature type="region of interest" description="Disordered" evidence="1">
    <location>
        <begin position="113"/>
        <end position="179"/>
    </location>
</feature>
<feature type="compositionally biased region" description="Basic residues" evidence="1">
    <location>
        <begin position="135"/>
        <end position="144"/>
    </location>
</feature>
<feature type="compositionally biased region" description="Basic and acidic residues" evidence="1">
    <location>
        <begin position="229"/>
        <end position="244"/>
    </location>
</feature>
<proteinExistence type="predicted"/>
<reference evidence="2" key="1">
    <citation type="journal article" date="2019" name="Sci. Rep.">
        <title>Draft genome of Tanacetum cinerariifolium, the natural source of mosquito coil.</title>
        <authorList>
            <person name="Yamashiro T."/>
            <person name="Shiraishi A."/>
            <person name="Satake H."/>
            <person name="Nakayama K."/>
        </authorList>
    </citation>
    <scope>NUCLEOTIDE SEQUENCE</scope>
</reference>
<protein>
    <submittedName>
        <fullName evidence="2">Uncharacterized protein</fullName>
    </submittedName>
</protein>
<name>A0A6L2NKA7_TANCI</name>
<evidence type="ECO:0000256" key="1">
    <source>
        <dbReference type="SAM" id="MobiDB-lite"/>
    </source>
</evidence>
<dbReference type="EMBL" id="BKCJ010009370">
    <property type="protein sequence ID" value="GEU86643.1"/>
    <property type="molecule type" value="Genomic_DNA"/>
</dbReference>
<evidence type="ECO:0000313" key="2">
    <source>
        <dbReference type="EMBL" id="GEU86643.1"/>
    </source>
</evidence>
<feature type="region of interest" description="Disordered" evidence="1">
    <location>
        <begin position="229"/>
        <end position="249"/>
    </location>
</feature>
<sequence length="396" mass="44205">MSTPTFAETHNLIAFLEKPTESDEFEQIVDFLNANTIKYALTDVRLQALVDGKKVIVNEASIRCDLRFDDAEGIACLPNAAIFEELARIGNRFFWGNNTLFKTMMVQDPEEVGEIPTDTQDTPILTQPSSFQPQRNHKSKRKQRKETNVSQDETPTAEHIPTPSHDPLPSGLSDQDDASKQGRIAELDANEDLSLINETAQDQGRRHDQDMFRFNDLDGDEVVVDVSAGEKEEQSEKVVEKEVSTADPVTTAGEVVTTTDVKVSADHTTTTTTDDESTLAQTLIEIKVVKLKALTTAAITVTVVSTRPKEKGIIMQEPSKTPYPKLIVSSQQLSQPKDKGKAKIVKPERPLKRKEQIMMHEQVARDLEAQMQADLEVEQRIAKKKEEEAHIAMVTE</sequence>
<comment type="caution">
    <text evidence="2">The sequence shown here is derived from an EMBL/GenBank/DDBJ whole genome shotgun (WGS) entry which is preliminary data.</text>
</comment>
<organism evidence="2">
    <name type="scientific">Tanacetum cinerariifolium</name>
    <name type="common">Dalmatian daisy</name>
    <name type="synonym">Chrysanthemum cinerariifolium</name>
    <dbReference type="NCBI Taxonomy" id="118510"/>
    <lineage>
        <taxon>Eukaryota</taxon>
        <taxon>Viridiplantae</taxon>
        <taxon>Streptophyta</taxon>
        <taxon>Embryophyta</taxon>
        <taxon>Tracheophyta</taxon>
        <taxon>Spermatophyta</taxon>
        <taxon>Magnoliopsida</taxon>
        <taxon>eudicotyledons</taxon>
        <taxon>Gunneridae</taxon>
        <taxon>Pentapetalae</taxon>
        <taxon>asterids</taxon>
        <taxon>campanulids</taxon>
        <taxon>Asterales</taxon>
        <taxon>Asteraceae</taxon>
        <taxon>Asteroideae</taxon>
        <taxon>Anthemideae</taxon>
        <taxon>Anthemidinae</taxon>
        <taxon>Tanacetum</taxon>
    </lineage>
</organism>
<accession>A0A6L2NKA7</accession>
<feature type="compositionally biased region" description="Polar residues" evidence="1">
    <location>
        <begin position="117"/>
        <end position="134"/>
    </location>
</feature>